<sequence>MTTYNAGLTPSVATSAELPSVSGESAAIDRLSTLLSGLIDRLDKAPAQPVDGFHALSSSEEEEGQIQASQPDPLDLDQLACDENVDEDFMKALEEFSGNFYGEEEKGEPLSARLATILNSSLRHRPQADSVKSTCGLIKLPSNIPNLTVPVTNPTITKAMSLHGRLVDNKLFQTNDLLTKALVPIAVCLFK</sequence>
<proteinExistence type="predicted"/>
<protein>
    <submittedName>
        <fullName evidence="1">Uncharacterized protein</fullName>
    </submittedName>
</protein>
<evidence type="ECO:0000313" key="1">
    <source>
        <dbReference type="EMBL" id="MPC82980.1"/>
    </source>
</evidence>
<dbReference type="OrthoDB" id="5988333at2759"/>
<gene>
    <name evidence="1" type="ORF">E2C01_077669</name>
</gene>
<dbReference type="EMBL" id="VSRR010061204">
    <property type="protein sequence ID" value="MPC82980.1"/>
    <property type="molecule type" value="Genomic_DNA"/>
</dbReference>
<dbReference type="AlphaFoldDB" id="A0A5B7IF15"/>
<comment type="caution">
    <text evidence="1">The sequence shown here is derived from an EMBL/GenBank/DDBJ whole genome shotgun (WGS) entry which is preliminary data.</text>
</comment>
<evidence type="ECO:0000313" key="2">
    <source>
        <dbReference type="Proteomes" id="UP000324222"/>
    </source>
</evidence>
<name>A0A5B7IF15_PORTR</name>
<organism evidence="1 2">
    <name type="scientific">Portunus trituberculatus</name>
    <name type="common">Swimming crab</name>
    <name type="synonym">Neptunus trituberculatus</name>
    <dbReference type="NCBI Taxonomy" id="210409"/>
    <lineage>
        <taxon>Eukaryota</taxon>
        <taxon>Metazoa</taxon>
        <taxon>Ecdysozoa</taxon>
        <taxon>Arthropoda</taxon>
        <taxon>Crustacea</taxon>
        <taxon>Multicrustacea</taxon>
        <taxon>Malacostraca</taxon>
        <taxon>Eumalacostraca</taxon>
        <taxon>Eucarida</taxon>
        <taxon>Decapoda</taxon>
        <taxon>Pleocyemata</taxon>
        <taxon>Brachyura</taxon>
        <taxon>Eubrachyura</taxon>
        <taxon>Portunoidea</taxon>
        <taxon>Portunidae</taxon>
        <taxon>Portuninae</taxon>
        <taxon>Portunus</taxon>
    </lineage>
</organism>
<keyword evidence="2" id="KW-1185">Reference proteome</keyword>
<reference evidence="1 2" key="1">
    <citation type="submission" date="2019-05" db="EMBL/GenBank/DDBJ databases">
        <title>Another draft genome of Portunus trituberculatus and its Hox gene families provides insights of decapod evolution.</title>
        <authorList>
            <person name="Jeong J.-H."/>
            <person name="Song I."/>
            <person name="Kim S."/>
            <person name="Choi T."/>
            <person name="Kim D."/>
            <person name="Ryu S."/>
            <person name="Kim W."/>
        </authorList>
    </citation>
    <scope>NUCLEOTIDE SEQUENCE [LARGE SCALE GENOMIC DNA]</scope>
    <source>
        <tissue evidence="1">Muscle</tissue>
    </source>
</reference>
<dbReference type="Proteomes" id="UP000324222">
    <property type="component" value="Unassembled WGS sequence"/>
</dbReference>
<dbReference type="PANTHER" id="PTHR34239:SF2">
    <property type="entry name" value="TRANSPOSABLE ELEMENT P TRANSPOSASE_THAP9 CONSERVED DOMAIN-CONTAINING PROTEIN"/>
    <property type="match status" value="1"/>
</dbReference>
<accession>A0A5B7IF15</accession>
<dbReference type="PANTHER" id="PTHR34239">
    <property type="entry name" value="APPLE DOMAIN-CONTAINING PROTEIN"/>
    <property type="match status" value="1"/>
</dbReference>